<evidence type="ECO:0000256" key="1">
    <source>
        <dbReference type="SAM" id="Phobius"/>
    </source>
</evidence>
<accession>A0A2P8IAL8</accession>
<keyword evidence="1" id="KW-0812">Transmembrane</keyword>
<dbReference type="Pfam" id="PF20176">
    <property type="entry name" value="DUF6541"/>
    <property type="match status" value="1"/>
</dbReference>
<feature type="transmembrane region" description="Helical" evidence="1">
    <location>
        <begin position="406"/>
        <end position="424"/>
    </location>
</feature>
<proteinExistence type="predicted"/>
<sequence length="683" mass="72007">MSWFEVVPVALVTAAWLVGPGAALSYAIGLRGLSAWGMAPTLSMLIVPVTAVLADVLGLRWSPLVVLAATAVVVTLAVIASLLLRRIAPPRRTDPRRVLAAAALGLVPAIAIGWYVLVEGMGQPDQLSQTYDAIFHYSALAHILDSGNASSMEMGTLGNVATPTTFYPAGWHGLTSLVVLSTGTPIAVAANLVAGAIAMLVWPLSCMLLVRQLVGRSTAAMAVTGVVSVAFTAFPWGLLGFGVLWSNLLGLGLAPAGVAMVLAATSLAREDVIGRRRAMALAPLVVVACAFAHPNTVFSLIVVALFPIATSVLRWAVRLHRAGRTGRAVAGVVAAVAAFLGAWAYVAVAPMFAEVRSHYWPPFETPARAVGEALLAAPNGKPALWALSLVAVIGAVVAWRLKTSRWLVAAFAGTVFLYVVAAAINRPGTHFITGYWYNDSYRLAAMLPLTTVPLAVLGITRLADRLGALLAKVPAPAATVPPGIVVAGADQGADPVRPPLWRTPTVLSLVVLLALAPLTKVFYVGANVGTVAGSYAIEPVPQNTTLVDRTEKEFLPELETKLPEDALVANNPWDGSTLMLAEVGRRALFPHANIPWSADQTYLAANLDEAGRDPEVCRAAERLGVRHLLMANRTFWPHDARNKDYPGLRVSTSDPGFELLAQKGTVKLYRLAACDAGKAVTTR</sequence>
<evidence type="ECO:0008006" key="4">
    <source>
        <dbReference type="Google" id="ProtNLM"/>
    </source>
</evidence>
<evidence type="ECO:0000313" key="3">
    <source>
        <dbReference type="Proteomes" id="UP000241118"/>
    </source>
</evidence>
<feature type="transmembrane region" description="Helical" evidence="1">
    <location>
        <begin position="444"/>
        <end position="463"/>
    </location>
</feature>
<dbReference type="InterPro" id="IPR046671">
    <property type="entry name" value="DUF6541"/>
</dbReference>
<feature type="transmembrane region" description="Helical" evidence="1">
    <location>
        <begin position="64"/>
        <end position="85"/>
    </location>
</feature>
<dbReference type="AlphaFoldDB" id="A0A2P8IAL8"/>
<feature type="transmembrane region" description="Helical" evidence="1">
    <location>
        <begin position="506"/>
        <end position="526"/>
    </location>
</feature>
<dbReference type="OrthoDB" id="3169698at2"/>
<feature type="transmembrane region" description="Helical" evidence="1">
    <location>
        <begin position="97"/>
        <end position="117"/>
    </location>
</feature>
<comment type="caution">
    <text evidence="2">The sequence shown here is derived from an EMBL/GenBank/DDBJ whole genome shotgun (WGS) entry which is preliminary data.</text>
</comment>
<feature type="transmembrane region" description="Helical" evidence="1">
    <location>
        <begin position="186"/>
        <end position="210"/>
    </location>
</feature>
<keyword evidence="1" id="KW-0472">Membrane</keyword>
<feature type="transmembrane region" description="Helical" evidence="1">
    <location>
        <begin position="329"/>
        <end position="353"/>
    </location>
</feature>
<dbReference type="EMBL" id="PYAX01000005">
    <property type="protein sequence ID" value="PSL55497.1"/>
    <property type="molecule type" value="Genomic_DNA"/>
</dbReference>
<evidence type="ECO:0000313" key="2">
    <source>
        <dbReference type="EMBL" id="PSL55497.1"/>
    </source>
</evidence>
<gene>
    <name evidence="2" type="ORF">B0I31_105460</name>
</gene>
<feature type="transmembrane region" description="Helical" evidence="1">
    <location>
        <begin position="244"/>
        <end position="265"/>
    </location>
</feature>
<feature type="transmembrane region" description="Helical" evidence="1">
    <location>
        <begin position="277"/>
        <end position="293"/>
    </location>
</feature>
<organism evidence="2 3">
    <name type="scientific">Saccharothrix carnea</name>
    <dbReference type="NCBI Taxonomy" id="1280637"/>
    <lineage>
        <taxon>Bacteria</taxon>
        <taxon>Bacillati</taxon>
        <taxon>Actinomycetota</taxon>
        <taxon>Actinomycetes</taxon>
        <taxon>Pseudonocardiales</taxon>
        <taxon>Pseudonocardiaceae</taxon>
        <taxon>Saccharothrix</taxon>
    </lineage>
</organism>
<dbReference type="Proteomes" id="UP000241118">
    <property type="component" value="Unassembled WGS sequence"/>
</dbReference>
<name>A0A2P8IAL8_SACCR</name>
<feature type="transmembrane region" description="Helical" evidence="1">
    <location>
        <begin position="35"/>
        <end position="58"/>
    </location>
</feature>
<feature type="transmembrane region" description="Helical" evidence="1">
    <location>
        <begin position="217"/>
        <end position="238"/>
    </location>
</feature>
<dbReference type="RefSeq" id="WP_106616348.1">
    <property type="nucleotide sequence ID" value="NZ_PYAX01000005.1"/>
</dbReference>
<keyword evidence="1" id="KW-1133">Transmembrane helix</keyword>
<feature type="transmembrane region" description="Helical" evidence="1">
    <location>
        <begin position="299"/>
        <end position="317"/>
    </location>
</feature>
<protein>
    <recommendedName>
        <fullName evidence="4">4-amino-4-deoxy-L-arabinose transferase-like glycosyltransferase</fullName>
    </recommendedName>
</protein>
<feature type="transmembrane region" description="Helical" evidence="1">
    <location>
        <begin position="382"/>
        <end position="399"/>
    </location>
</feature>
<reference evidence="2 3" key="1">
    <citation type="submission" date="2018-03" db="EMBL/GenBank/DDBJ databases">
        <title>Genomic Encyclopedia of Type Strains, Phase III (KMG-III): the genomes of soil and plant-associated and newly described type strains.</title>
        <authorList>
            <person name="Whitman W."/>
        </authorList>
    </citation>
    <scope>NUCLEOTIDE SEQUENCE [LARGE SCALE GENOMIC DNA]</scope>
    <source>
        <strain evidence="2 3">CGMCC 4.7097</strain>
    </source>
</reference>
<feature type="transmembrane region" description="Helical" evidence="1">
    <location>
        <begin position="6"/>
        <end position="28"/>
    </location>
</feature>
<keyword evidence="3" id="KW-1185">Reference proteome</keyword>